<evidence type="ECO:0000313" key="2">
    <source>
        <dbReference type="Proteomes" id="UP000582231"/>
    </source>
</evidence>
<organism evidence="1 2">
    <name type="scientific">Nocardioides kongjuensis</name>
    <dbReference type="NCBI Taxonomy" id="349522"/>
    <lineage>
        <taxon>Bacteria</taxon>
        <taxon>Bacillati</taxon>
        <taxon>Actinomycetota</taxon>
        <taxon>Actinomycetes</taxon>
        <taxon>Propionibacteriales</taxon>
        <taxon>Nocardioidaceae</taxon>
        <taxon>Nocardioides</taxon>
    </lineage>
</organism>
<comment type="caution">
    <text evidence="1">The sequence shown here is derived from an EMBL/GenBank/DDBJ whole genome shotgun (WGS) entry which is preliminary data.</text>
</comment>
<evidence type="ECO:0000313" key="1">
    <source>
        <dbReference type="EMBL" id="NYD31108.1"/>
    </source>
</evidence>
<proteinExistence type="predicted"/>
<sequence length="271" mass="31133">MKSPTLKVASRILEAIGFDLDLRVHIDWVEHRVPRLGPFWVPNLLWHVDMPDCFATLSIPDGDGPMREWDLHNREQRKGVYEQLILHGLPQQMIRWVDGPFLVDVWDELDLPEPVRKAWKWAIVIAKEPTRPDALRFGPDPMLTASAWIRSYEPLPKRPKQPSVRFIPTRFDPRQRSAQAGGADDEGRTRVDDADSIAAVVERLVEELPTTRFPSTPATWSAGVAFARRWAELGYDEHLVALTPQRSRCVVRVAIDPFDEKSELVERLRTI</sequence>
<dbReference type="Proteomes" id="UP000582231">
    <property type="component" value="Unassembled WGS sequence"/>
</dbReference>
<dbReference type="EMBL" id="JACCBF010000001">
    <property type="protein sequence ID" value="NYD31108.1"/>
    <property type="molecule type" value="Genomic_DNA"/>
</dbReference>
<accession>A0A852RKF4</accession>
<protein>
    <submittedName>
        <fullName evidence="1">Uncharacterized protein</fullName>
    </submittedName>
</protein>
<name>A0A852RKF4_9ACTN</name>
<dbReference type="AlphaFoldDB" id="A0A852RKF4"/>
<gene>
    <name evidence="1" type="ORF">BJ958_002654</name>
</gene>
<reference evidence="1 2" key="1">
    <citation type="submission" date="2020-07" db="EMBL/GenBank/DDBJ databases">
        <title>Sequencing the genomes of 1000 actinobacteria strains.</title>
        <authorList>
            <person name="Klenk H.-P."/>
        </authorList>
    </citation>
    <scope>NUCLEOTIDE SEQUENCE [LARGE SCALE GENOMIC DNA]</scope>
    <source>
        <strain evidence="1 2">DSM 19082</strain>
    </source>
</reference>
<keyword evidence="2" id="KW-1185">Reference proteome</keyword>